<accession>A0A0A8Y820</accession>
<name>A0A0A8Y820_ARUDO</name>
<reference evidence="1" key="1">
    <citation type="submission" date="2014-09" db="EMBL/GenBank/DDBJ databases">
        <authorList>
            <person name="Magalhaes I.L.F."/>
            <person name="Oliveira U."/>
            <person name="Santos F.R."/>
            <person name="Vidigal T.H.D.A."/>
            <person name="Brescovit A.D."/>
            <person name="Santos A.J."/>
        </authorList>
    </citation>
    <scope>NUCLEOTIDE SEQUENCE</scope>
    <source>
        <tissue evidence="1">Shoot tissue taken approximately 20 cm above the soil surface</tissue>
    </source>
</reference>
<dbReference type="EMBL" id="GBRH01276550">
    <property type="protein sequence ID" value="JAD21345.1"/>
    <property type="molecule type" value="Transcribed_RNA"/>
</dbReference>
<proteinExistence type="predicted"/>
<protein>
    <submittedName>
        <fullName evidence="1">Uncharacterized protein</fullName>
    </submittedName>
</protein>
<sequence>METNINFFAYKLKCGKMNIANIKVSLLLMD</sequence>
<dbReference type="AlphaFoldDB" id="A0A0A8Y820"/>
<organism evidence="1">
    <name type="scientific">Arundo donax</name>
    <name type="common">Giant reed</name>
    <name type="synonym">Donax arundinaceus</name>
    <dbReference type="NCBI Taxonomy" id="35708"/>
    <lineage>
        <taxon>Eukaryota</taxon>
        <taxon>Viridiplantae</taxon>
        <taxon>Streptophyta</taxon>
        <taxon>Embryophyta</taxon>
        <taxon>Tracheophyta</taxon>
        <taxon>Spermatophyta</taxon>
        <taxon>Magnoliopsida</taxon>
        <taxon>Liliopsida</taxon>
        <taxon>Poales</taxon>
        <taxon>Poaceae</taxon>
        <taxon>PACMAD clade</taxon>
        <taxon>Arundinoideae</taxon>
        <taxon>Arundineae</taxon>
        <taxon>Arundo</taxon>
    </lineage>
</organism>
<evidence type="ECO:0000313" key="1">
    <source>
        <dbReference type="EMBL" id="JAD21345.1"/>
    </source>
</evidence>
<reference evidence="1" key="2">
    <citation type="journal article" date="2015" name="Data Brief">
        <title>Shoot transcriptome of the giant reed, Arundo donax.</title>
        <authorList>
            <person name="Barrero R.A."/>
            <person name="Guerrero F.D."/>
            <person name="Moolhuijzen P."/>
            <person name="Goolsby J.A."/>
            <person name="Tidwell J."/>
            <person name="Bellgard S.E."/>
            <person name="Bellgard M.I."/>
        </authorList>
    </citation>
    <scope>NUCLEOTIDE SEQUENCE</scope>
    <source>
        <tissue evidence="1">Shoot tissue taken approximately 20 cm above the soil surface</tissue>
    </source>
</reference>